<organism evidence="2">
    <name type="scientific">Vitis vinifera</name>
    <name type="common">Grape</name>
    <dbReference type="NCBI Taxonomy" id="29760"/>
    <lineage>
        <taxon>Eukaryota</taxon>
        <taxon>Viridiplantae</taxon>
        <taxon>Streptophyta</taxon>
        <taxon>Embryophyta</taxon>
        <taxon>Tracheophyta</taxon>
        <taxon>Spermatophyta</taxon>
        <taxon>Magnoliopsida</taxon>
        <taxon>eudicotyledons</taxon>
        <taxon>Gunneridae</taxon>
        <taxon>Pentapetalae</taxon>
        <taxon>rosids</taxon>
        <taxon>Vitales</taxon>
        <taxon>Vitaceae</taxon>
        <taxon>Viteae</taxon>
        <taxon>Vitis</taxon>
    </lineage>
</organism>
<accession>A5BHU0</accession>
<reference evidence="2" key="1">
    <citation type="journal article" date="2007" name="PLoS ONE">
        <title>The first genome sequence of an elite grapevine cultivar (Pinot noir Vitis vinifera L.): coping with a highly heterozygous genome.</title>
        <authorList>
            <person name="Velasco R."/>
            <person name="Zharkikh A."/>
            <person name="Troggio M."/>
            <person name="Cartwright D.A."/>
            <person name="Cestaro A."/>
            <person name="Pruss D."/>
            <person name="Pindo M."/>
            <person name="FitzGerald L.M."/>
            <person name="Vezzulli S."/>
            <person name="Reid J."/>
            <person name="Malacarne G."/>
            <person name="Iliev D."/>
            <person name="Coppola G."/>
            <person name="Wardell B."/>
            <person name="Micheletti D."/>
            <person name="Macalma T."/>
            <person name="Facci M."/>
            <person name="Mitchell J.T."/>
            <person name="Perazzolli M."/>
            <person name="Eldredge G."/>
            <person name="Gatto P."/>
            <person name="Oyzerski R."/>
            <person name="Moretto M."/>
            <person name="Gutin N."/>
            <person name="Stefanini M."/>
            <person name="Chen Y."/>
            <person name="Segala C."/>
            <person name="Davenport C."/>
            <person name="Dematte L."/>
            <person name="Mraz A."/>
            <person name="Battilana J."/>
            <person name="Stormo K."/>
            <person name="Costa F."/>
            <person name="Tao Q."/>
            <person name="Si-Ammour A."/>
            <person name="Harkins T."/>
            <person name="Lackey A."/>
            <person name="Perbost C."/>
            <person name="Taillon B."/>
            <person name="Stella A."/>
            <person name="Solovyev V."/>
            <person name="Fawcett J.A."/>
            <person name="Sterck L."/>
            <person name="Vandepoele K."/>
            <person name="Grando S.M."/>
            <person name="Toppo S."/>
            <person name="Moser C."/>
            <person name="Lanchbury J."/>
            <person name="Bogden R."/>
            <person name="Skolnick M."/>
            <person name="Sgaramella V."/>
            <person name="Bhatnagar S.K."/>
            <person name="Fontana P."/>
            <person name="Gutin A."/>
            <person name="Van de Peer Y."/>
            <person name="Salamini F."/>
            <person name="Viola R."/>
        </authorList>
    </citation>
    <scope>NUCLEOTIDE SEQUENCE</scope>
</reference>
<dbReference type="AlphaFoldDB" id="A5BHU0"/>
<name>A5BHU0_VITVI</name>
<sequence>MTPEVVIRRPMVTQPPIEENLDCRARPFHSELCFDIATFRLQPELRESFRLLQRYHMEHLLTPRNFFYPRVALDFYQSMTTNQVRDPTVIHFTIDGRHGILGARHIAEALHIPYEPARPEDFRAWTHPSQSDIVHTMSRGAFSRHYILRKKLPPSMFFIDALLRHNIFLLQHWVQRRGVLLKALFRISEGYFFSPHHLIMATLLYFEEKILEHLGYLVEPQHERRRICREIFTLDKWTSMTAYGDANQGAPVGPEHPEQPEKPTLPVIPPTSEPSPSAEPRIAIPIIEYRGLCHTFQALATSQSILTQQMTALRAHQEQIIATQAQHTAILRQIQHHLGLISAPEHATPSPPEPSQAPSFIHETMPPEEPTTGEAEAAEPSSP</sequence>
<dbReference type="EMBL" id="AM459949">
    <property type="protein sequence ID" value="CAN83256.1"/>
    <property type="molecule type" value="Genomic_DNA"/>
</dbReference>
<gene>
    <name evidence="2" type="ORF">VITISV_025996</name>
</gene>
<protein>
    <submittedName>
        <fullName evidence="2">Uncharacterized protein</fullName>
    </submittedName>
</protein>
<feature type="region of interest" description="Disordered" evidence="1">
    <location>
        <begin position="247"/>
        <end position="278"/>
    </location>
</feature>
<feature type="compositionally biased region" description="Low complexity" evidence="1">
    <location>
        <begin position="370"/>
        <end position="383"/>
    </location>
</feature>
<evidence type="ECO:0000256" key="1">
    <source>
        <dbReference type="SAM" id="MobiDB-lite"/>
    </source>
</evidence>
<proteinExistence type="predicted"/>
<evidence type="ECO:0000313" key="2">
    <source>
        <dbReference type="EMBL" id="CAN83256.1"/>
    </source>
</evidence>
<feature type="region of interest" description="Disordered" evidence="1">
    <location>
        <begin position="343"/>
        <end position="383"/>
    </location>
</feature>